<keyword evidence="3" id="KW-1185">Reference proteome</keyword>
<dbReference type="EMBL" id="CAUEEQ010002289">
    <property type="protein sequence ID" value="CAJ0922402.1"/>
    <property type="molecule type" value="Genomic_DNA"/>
</dbReference>
<evidence type="ECO:0000313" key="3">
    <source>
        <dbReference type="Proteomes" id="UP001176940"/>
    </source>
</evidence>
<protein>
    <submittedName>
        <fullName evidence="2">Uncharacterized protein</fullName>
    </submittedName>
</protein>
<accession>A0ABN9KWZ3</accession>
<comment type="caution">
    <text evidence="2">The sequence shown here is derived from an EMBL/GenBank/DDBJ whole genome shotgun (WGS) entry which is preliminary data.</text>
</comment>
<feature type="compositionally biased region" description="Polar residues" evidence="1">
    <location>
        <begin position="268"/>
        <end position="284"/>
    </location>
</feature>
<evidence type="ECO:0000256" key="1">
    <source>
        <dbReference type="SAM" id="MobiDB-lite"/>
    </source>
</evidence>
<evidence type="ECO:0000313" key="2">
    <source>
        <dbReference type="EMBL" id="CAJ0922402.1"/>
    </source>
</evidence>
<feature type="region of interest" description="Disordered" evidence="1">
    <location>
        <begin position="241"/>
        <end position="284"/>
    </location>
</feature>
<gene>
    <name evidence="2" type="ORF">RIMI_LOCUS1738511</name>
</gene>
<name>A0ABN9KWZ3_9NEOB</name>
<dbReference type="Proteomes" id="UP001176940">
    <property type="component" value="Unassembled WGS sequence"/>
</dbReference>
<sequence>MSNPPIQVLCGKCQASCTVFVCKLKLHLWTSGPQTILMASVSDNVCRHMHICGLLEVIFTGAPPVPPCTKDEGKTYRQLGPPLRTRALPDIGERCVWLIFALPFEINGTEEVVHYLSNFLSYPSLCSLKIIKFILTSHGGAIPHSVGTLFWGSRAVVVTRDTGAQSVLASLSPPPVKLTMKRKSDQLLPGLPLHVRFVRRQGRFRNTMATGVIRNLSDFKLPPPFQHPFFFPALTQDVDFQDSSEEDDELLEEDEMDDLSYGEEQEDIQSTSNHDVSTGESPTEMTEQLLKFSELISNDIQRYFGQKTKEEDPDSCNIYEDYFTPRMYGGQELYYQDLVKMAQSKDHDREDLLHPLTPSVEIDQKILRSICTKEDPKKLGPLTELFDFGLRKYTRQKISMGKDTRLHRLDRKYAHIVPMHRRMLPLSFWKEPSPVPSCILNTNTPDFSDLLENWTSDTHHELHSAGRDLMSEFGR</sequence>
<reference evidence="2" key="1">
    <citation type="submission" date="2023-07" db="EMBL/GenBank/DDBJ databases">
        <authorList>
            <person name="Stuckert A."/>
        </authorList>
    </citation>
    <scope>NUCLEOTIDE SEQUENCE</scope>
</reference>
<proteinExistence type="predicted"/>
<dbReference type="InterPro" id="IPR053819">
    <property type="entry name" value="TEADIR3_omega_loop"/>
</dbReference>
<dbReference type="Pfam" id="PF15238">
    <property type="entry name" value="TEADIR3"/>
    <property type="match status" value="1"/>
</dbReference>
<organism evidence="2 3">
    <name type="scientific">Ranitomeya imitator</name>
    <name type="common">mimic poison frog</name>
    <dbReference type="NCBI Taxonomy" id="111125"/>
    <lineage>
        <taxon>Eukaryota</taxon>
        <taxon>Metazoa</taxon>
        <taxon>Chordata</taxon>
        <taxon>Craniata</taxon>
        <taxon>Vertebrata</taxon>
        <taxon>Euteleostomi</taxon>
        <taxon>Amphibia</taxon>
        <taxon>Batrachia</taxon>
        <taxon>Anura</taxon>
        <taxon>Neobatrachia</taxon>
        <taxon>Hyloidea</taxon>
        <taxon>Dendrobatidae</taxon>
        <taxon>Dendrobatinae</taxon>
        <taxon>Ranitomeya</taxon>
    </lineage>
</organism>
<feature type="compositionally biased region" description="Acidic residues" evidence="1">
    <location>
        <begin position="241"/>
        <end position="267"/>
    </location>
</feature>